<accession>A0A0B3RWS5</accession>
<dbReference type="SUPFAM" id="SSF52540">
    <property type="entry name" value="P-loop containing nucleoside triphosphate hydrolases"/>
    <property type="match status" value="1"/>
</dbReference>
<dbReference type="PANTHER" id="PTHR43581">
    <property type="entry name" value="ATP/GTP PHOSPHATASE"/>
    <property type="match status" value="1"/>
</dbReference>
<dbReference type="RefSeq" id="WP_082024725.1">
    <property type="nucleotide sequence ID" value="NZ_JSUQ01000019.1"/>
</dbReference>
<sequence length="433" mass="49293">MVNRRIEKYALFSKDFKGLPNGWHNLRSCNFLVGENSTGKSSFLQLIELIDSRSHMLFLDILDAVEGIESVFDVCSRISGSKETTIGFLIKERTKPDQDQRIRARLITYKAVKDELRVSKVTIVHDETVLRLKRGRDRISYRYDTYEYDPKARHAENGAAIEEIHNSSSDRFNQHHEVEWEVQPDNWIWLEALNAAVRNEKGKPRVTAVSYPPLGCLTHGPMRAKTRRLHHGSKSQFSSTGEHTPYMLRDVLTESPELAGAINAFGSVSGLFDEIVVNTIKTKVNDKPFVLQVRKADKYFYVDELGFGVGQVLPIITDISFYPSGTSFLIQQPELHLHPKAQAALGEVFYNSTLDGSALVIETHSDFIIDRFRMALKKGDQDLRAQVIYFDKTDEGANCAHEIEIDDNGTFVDPPDNFRSFFVKESIDKFELL</sequence>
<dbReference type="InterPro" id="IPR027417">
    <property type="entry name" value="P-loop_NTPase"/>
</dbReference>
<name>A0A0B3RWS5_9RHOB</name>
<evidence type="ECO:0000259" key="1">
    <source>
        <dbReference type="Pfam" id="PF13304"/>
    </source>
</evidence>
<dbReference type="Proteomes" id="UP000030960">
    <property type="component" value="Unassembled WGS sequence"/>
</dbReference>
<dbReference type="PATRIC" id="fig|1515334.3.peg.4270"/>
<dbReference type="PANTHER" id="PTHR43581:SF2">
    <property type="entry name" value="EXCINUCLEASE ATPASE SUBUNIT"/>
    <property type="match status" value="1"/>
</dbReference>
<dbReference type="GO" id="GO:0016887">
    <property type="term" value="F:ATP hydrolysis activity"/>
    <property type="evidence" value="ECO:0007669"/>
    <property type="project" value="InterPro"/>
</dbReference>
<dbReference type="AlphaFoldDB" id="A0A0B3RWS5"/>
<evidence type="ECO:0000313" key="3">
    <source>
        <dbReference type="Proteomes" id="UP000030960"/>
    </source>
</evidence>
<keyword evidence="3" id="KW-1185">Reference proteome</keyword>
<dbReference type="GO" id="GO:0005524">
    <property type="term" value="F:ATP binding"/>
    <property type="evidence" value="ECO:0007669"/>
    <property type="project" value="InterPro"/>
</dbReference>
<dbReference type="InterPro" id="IPR003959">
    <property type="entry name" value="ATPase_AAA_core"/>
</dbReference>
<evidence type="ECO:0000313" key="2">
    <source>
        <dbReference type="EMBL" id="KHQ51203.1"/>
    </source>
</evidence>
<organism evidence="2 3">
    <name type="scientific">Mameliella alba</name>
    <dbReference type="NCBI Taxonomy" id="561184"/>
    <lineage>
        <taxon>Bacteria</taxon>
        <taxon>Pseudomonadati</taxon>
        <taxon>Pseudomonadota</taxon>
        <taxon>Alphaproteobacteria</taxon>
        <taxon>Rhodobacterales</taxon>
        <taxon>Roseobacteraceae</taxon>
        <taxon>Mameliella</taxon>
    </lineage>
</organism>
<comment type="caution">
    <text evidence="2">The sequence shown here is derived from an EMBL/GenBank/DDBJ whole genome shotgun (WGS) entry which is preliminary data.</text>
</comment>
<feature type="domain" description="ATPase AAA-type core" evidence="1">
    <location>
        <begin position="29"/>
        <end position="370"/>
    </location>
</feature>
<dbReference type="InterPro" id="IPR051396">
    <property type="entry name" value="Bact_Antivir_Def_Nuclease"/>
</dbReference>
<dbReference type="OrthoDB" id="3322489at2"/>
<reference evidence="2 3" key="1">
    <citation type="submission" date="2014-10" db="EMBL/GenBank/DDBJ databases">
        <title>Genome sequence of Ponticoccus sp. strain UMTAT08 isolated from clonal culture of toxic dinoflagellate Alexandrium tamiyavanichii.</title>
        <authorList>
            <person name="Gan H.Y."/>
            <person name="Muhd D.-D."/>
            <person name="Mohd Noor M.E."/>
            <person name="Yeong Y.S."/>
            <person name="Usup G."/>
        </authorList>
    </citation>
    <scope>NUCLEOTIDE SEQUENCE [LARGE SCALE GENOMIC DNA]</scope>
    <source>
        <strain evidence="2 3">UMTAT08</strain>
    </source>
</reference>
<dbReference type="Pfam" id="PF13304">
    <property type="entry name" value="AAA_21"/>
    <property type="match status" value="1"/>
</dbReference>
<gene>
    <name evidence="2" type="ORF">OA50_04235</name>
</gene>
<dbReference type="EMBL" id="JSUQ01000019">
    <property type="protein sequence ID" value="KHQ51203.1"/>
    <property type="molecule type" value="Genomic_DNA"/>
</dbReference>
<protein>
    <recommendedName>
        <fullName evidence="1">ATPase AAA-type core domain-containing protein</fullName>
    </recommendedName>
</protein>
<proteinExistence type="predicted"/>